<dbReference type="EMBL" id="LAJE02000255">
    <property type="protein sequence ID" value="OEO29825.1"/>
    <property type="molecule type" value="Genomic_DNA"/>
</dbReference>
<comment type="caution">
    <text evidence="7">The sequence shown here is derived from an EMBL/GenBank/DDBJ whole genome shotgun (WGS) entry which is preliminary data.</text>
</comment>
<evidence type="ECO:0000256" key="1">
    <source>
        <dbReference type="ARBA" id="ARBA00004370"/>
    </source>
</evidence>
<dbReference type="Pfam" id="PF01094">
    <property type="entry name" value="ANF_receptor"/>
    <property type="match status" value="1"/>
</dbReference>
<sequence>MWRRPRKFLGLLPLAASLLLSGAAFSAEVKIGYLGLQDDPRYHPDLVYTRIEIAPGGNPIDGATMGVAEMKVVSDAVDQQVVLDHQEATDAASLVAKLDEMVKAGEQFVILDLPAELVDQVAGQTREWPVTLLNATAPEDYLRQRCYPNLLHTAASDRMLSDAMVQLLRTRNWTKVLMLVGAEPRDKAMAAAFRASAERQRFNIVDEREFTLATDPANREKNNSLLITGNADYDVVFVADHQGEFSRYLPYDTQLPRLVVGSTGLVASEWQWSWDRDGSTQVTSRFETLTDGRRMTGQDWSSWIAAKAIVTAYAKARSGEYQKTADYIRGNRLKIDGAKGVQLNFRPWDGQMRFPIVLATHNAVIAEAPLEGFLHQTNVLDTLGTDEPEHKCQ</sequence>
<dbReference type="Gene3D" id="3.40.50.2300">
    <property type="match status" value="2"/>
</dbReference>
<dbReference type="GO" id="GO:0016020">
    <property type="term" value="C:membrane"/>
    <property type="evidence" value="ECO:0007669"/>
    <property type="project" value="UniProtKB-SubCell"/>
</dbReference>
<feature type="domain" description="Receptor ligand binding region" evidence="6">
    <location>
        <begin position="118"/>
        <end position="215"/>
    </location>
</feature>
<accession>A0A1E5XMM8</accession>
<feature type="signal peptide" evidence="5">
    <location>
        <begin position="1"/>
        <end position="26"/>
    </location>
</feature>
<dbReference type="AlphaFoldDB" id="A0A1E5XMM8"/>
<feature type="chain" id="PRO_5009190296" description="Receptor ligand binding region domain-containing protein" evidence="5">
    <location>
        <begin position="27"/>
        <end position="393"/>
    </location>
</feature>
<evidence type="ECO:0000313" key="8">
    <source>
        <dbReference type="Proteomes" id="UP000095463"/>
    </source>
</evidence>
<evidence type="ECO:0000256" key="4">
    <source>
        <dbReference type="ARBA" id="ARBA00023136"/>
    </source>
</evidence>
<evidence type="ECO:0000256" key="3">
    <source>
        <dbReference type="ARBA" id="ARBA00022989"/>
    </source>
</evidence>
<reference evidence="7 8" key="1">
    <citation type="journal article" date="2015" name="Genome Announc.">
        <title>Genome Assemblies of Three Soil-Associated Devosia species: D. insulae, D. limi, and D. soli.</title>
        <authorList>
            <person name="Hassan Y.I."/>
            <person name="Lepp D."/>
            <person name="Zhou T."/>
        </authorList>
    </citation>
    <scope>NUCLEOTIDE SEQUENCE [LARGE SCALE GENOMIC DNA]</scope>
    <source>
        <strain evidence="7 8">DS-56</strain>
    </source>
</reference>
<keyword evidence="8" id="KW-1185">Reference proteome</keyword>
<name>A0A1E5XMM8_9HYPH</name>
<dbReference type="SUPFAM" id="SSF53822">
    <property type="entry name" value="Periplasmic binding protein-like I"/>
    <property type="match status" value="1"/>
</dbReference>
<dbReference type="Proteomes" id="UP000095463">
    <property type="component" value="Unassembled WGS sequence"/>
</dbReference>
<evidence type="ECO:0000313" key="7">
    <source>
        <dbReference type="EMBL" id="OEO29825.1"/>
    </source>
</evidence>
<evidence type="ECO:0000256" key="5">
    <source>
        <dbReference type="SAM" id="SignalP"/>
    </source>
</evidence>
<evidence type="ECO:0000256" key="2">
    <source>
        <dbReference type="ARBA" id="ARBA00022692"/>
    </source>
</evidence>
<keyword evidence="3" id="KW-1133">Transmembrane helix</keyword>
<protein>
    <recommendedName>
        <fullName evidence="6">Receptor ligand binding region domain-containing protein</fullName>
    </recommendedName>
</protein>
<dbReference type="InterPro" id="IPR028082">
    <property type="entry name" value="Peripla_BP_I"/>
</dbReference>
<gene>
    <name evidence="7" type="ORF">VW23_024150</name>
</gene>
<keyword evidence="2" id="KW-0812">Transmembrane</keyword>
<organism evidence="7 8">
    <name type="scientific">Devosia insulae DS-56</name>
    <dbReference type="NCBI Taxonomy" id="1116389"/>
    <lineage>
        <taxon>Bacteria</taxon>
        <taxon>Pseudomonadati</taxon>
        <taxon>Pseudomonadota</taxon>
        <taxon>Alphaproteobacteria</taxon>
        <taxon>Hyphomicrobiales</taxon>
        <taxon>Devosiaceae</taxon>
        <taxon>Devosia</taxon>
    </lineage>
</organism>
<keyword evidence="5" id="KW-0732">Signal</keyword>
<proteinExistence type="predicted"/>
<comment type="subcellular location">
    <subcellularLocation>
        <location evidence="1">Membrane</location>
    </subcellularLocation>
</comment>
<evidence type="ECO:0000259" key="6">
    <source>
        <dbReference type="Pfam" id="PF01094"/>
    </source>
</evidence>
<keyword evidence="4" id="KW-0472">Membrane</keyword>
<dbReference type="InterPro" id="IPR001828">
    <property type="entry name" value="ANF_lig-bd_rcpt"/>
</dbReference>